<evidence type="ECO:0000313" key="2">
    <source>
        <dbReference type="EMBL" id="QNN47882.1"/>
    </source>
</evidence>
<keyword evidence="3" id="KW-1185">Reference proteome</keyword>
<feature type="signal peptide" evidence="1">
    <location>
        <begin position="1"/>
        <end position="19"/>
    </location>
</feature>
<dbReference type="InterPro" id="IPR007497">
    <property type="entry name" value="SIMPL/DUF541"/>
</dbReference>
<dbReference type="Gene3D" id="3.30.110.170">
    <property type="entry name" value="Protein of unknown function (DUF541), domain 1"/>
    <property type="match status" value="1"/>
</dbReference>
<evidence type="ECO:0000313" key="3">
    <source>
        <dbReference type="Proteomes" id="UP000515977"/>
    </source>
</evidence>
<dbReference type="Pfam" id="PF04402">
    <property type="entry name" value="SIMPL"/>
    <property type="match status" value="1"/>
</dbReference>
<gene>
    <name evidence="2" type="ORF">H9L17_07095</name>
</gene>
<dbReference type="Gene3D" id="3.30.70.2970">
    <property type="entry name" value="Protein of unknown function (DUF541), domain 2"/>
    <property type="match status" value="1"/>
</dbReference>
<reference evidence="2 3" key="1">
    <citation type="submission" date="2020-08" db="EMBL/GenBank/DDBJ databases">
        <title>Genome sequence of Thermomonas brevis KACC 16975T.</title>
        <authorList>
            <person name="Hyun D.-W."/>
            <person name="Bae J.-W."/>
        </authorList>
    </citation>
    <scope>NUCLEOTIDE SEQUENCE [LARGE SCALE GENOMIC DNA]</scope>
    <source>
        <strain evidence="2 3">KACC 16975</strain>
    </source>
</reference>
<feature type="chain" id="PRO_5028974542" evidence="1">
    <location>
        <begin position="20"/>
        <end position="242"/>
    </location>
</feature>
<dbReference type="GO" id="GO:0006974">
    <property type="term" value="P:DNA damage response"/>
    <property type="evidence" value="ECO:0007669"/>
    <property type="project" value="TreeGrafter"/>
</dbReference>
<proteinExistence type="predicted"/>
<dbReference type="RefSeq" id="WP_187571626.1">
    <property type="nucleotide sequence ID" value="NZ_CP060711.1"/>
</dbReference>
<evidence type="ECO:0000256" key="1">
    <source>
        <dbReference type="SAM" id="SignalP"/>
    </source>
</evidence>
<organism evidence="2 3">
    <name type="scientific">Thermomonas brevis</name>
    <dbReference type="NCBI Taxonomy" id="215691"/>
    <lineage>
        <taxon>Bacteria</taxon>
        <taxon>Pseudomonadati</taxon>
        <taxon>Pseudomonadota</taxon>
        <taxon>Gammaproteobacteria</taxon>
        <taxon>Lysobacterales</taxon>
        <taxon>Lysobacteraceae</taxon>
        <taxon>Thermomonas</taxon>
    </lineage>
</organism>
<dbReference type="EMBL" id="CP060711">
    <property type="protein sequence ID" value="QNN47882.1"/>
    <property type="molecule type" value="Genomic_DNA"/>
</dbReference>
<name>A0A7G9QX07_9GAMM</name>
<dbReference type="InterPro" id="IPR052022">
    <property type="entry name" value="26kDa_periplasmic_antigen"/>
</dbReference>
<dbReference type="KEGG" id="tbv:H9L17_07095"/>
<sequence>MKRISVSLVLALSVLGAQAQSISGQPFIAVHGKAKTEVVPDVFPLEITLKDTSLDAAATQAEIEGHAQQVVALTKAMTMADRDVEISNLSVSPEYRWDDKEDKQVFLGNTYARTIKLRFHALADLQKAIDALPKSKQVQLDTGNFQSSKQDDIRRQLLAQAVQDARKTADIMAGAVGKRIGSVHNISNQGFNVRYVESNEAGTLDSVMVSGARAPAPAPPVALREGVIQLVQDVYIIYTMAD</sequence>
<protein>
    <submittedName>
        <fullName evidence="2">SIMPL domain-containing protein</fullName>
    </submittedName>
</protein>
<dbReference type="PANTHER" id="PTHR34387">
    <property type="entry name" value="SLR1258 PROTEIN"/>
    <property type="match status" value="1"/>
</dbReference>
<dbReference type="Proteomes" id="UP000515977">
    <property type="component" value="Chromosome"/>
</dbReference>
<accession>A0A7G9QX07</accession>
<dbReference type="AlphaFoldDB" id="A0A7G9QX07"/>
<dbReference type="PANTHER" id="PTHR34387:SF2">
    <property type="entry name" value="SLR1258 PROTEIN"/>
    <property type="match status" value="1"/>
</dbReference>
<keyword evidence="1" id="KW-0732">Signal</keyword>